<sequence>MTLQDSNQNTLENDQTKETRKISLAEQLEEFNTTFENSKPKPTTFLAVAGASFGFASLAAMYFSRKKVHKLNPEAKINSGESGRLAMRAFGIATLGCVSVFGIGMSAATIYLRNRGVQSVPEFTLFMKEKFESMFGPPLSKRVVDSGPESEHEIIQSWVKAFEDADKISTPEITNNSEE</sequence>
<protein>
    <recommendedName>
        <fullName evidence="4">Transmembrane protein 242</fullName>
    </recommendedName>
</protein>
<keyword evidence="1" id="KW-1133">Transmembrane helix</keyword>
<dbReference type="AlphaFoldDB" id="A0A2T9YYA8"/>
<dbReference type="EMBL" id="MBFT01000111">
    <property type="protein sequence ID" value="PVU97331.1"/>
    <property type="molecule type" value="Genomic_DNA"/>
</dbReference>
<name>A0A2T9YYA8_9FUNG</name>
<keyword evidence="1" id="KW-0472">Membrane</keyword>
<reference evidence="2 3" key="1">
    <citation type="journal article" date="2018" name="MBio">
        <title>Comparative Genomics Reveals the Core Gene Toolbox for the Fungus-Insect Symbiosis.</title>
        <authorList>
            <person name="Wang Y."/>
            <person name="Stata M."/>
            <person name="Wang W."/>
            <person name="Stajich J.E."/>
            <person name="White M.M."/>
            <person name="Moncalvo J.M."/>
        </authorList>
    </citation>
    <scope>NUCLEOTIDE SEQUENCE [LARGE SCALE GENOMIC DNA]</scope>
    <source>
        <strain evidence="2 3">AUS-77-4</strain>
    </source>
</reference>
<keyword evidence="1" id="KW-0812">Transmembrane</keyword>
<keyword evidence="3" id="KW-1185">Reference proteome</keyword>
<organism evidence="2 3">
    <name type="scientific">Furculomyces boomerangus</name>
    <dbReference type="NCBI Taxonomy" id="61424"/>
    <lineage>
        <taxon>Eukaryota</taxon>
        <taxon>Fungi</taxon>
        <taxon>Fungi incertae sedis</taxon>
        <taxon>Zoopagomycota</taxon>
        <taxon>Kickxellomycotina</taxon>
        <taxon>Harpellomycetes</taxon>
        <taxon>Harpellales</taxon>
        <taxon>Harpellaceae</taxon>
        <taxon>Furculomyces</taxon>
    </lineage>
</organism>
<feature type="transmembrane region" description="Helical" evidence="1">
    <location>
        <begin position="45"/>
        <end position="64"/>
    </location>
</feature>
<evidence type="ECO:0000313" key="3">
    <source>
        <dbReference type="Proteomes" id="UP000245699"/>
    </source>
</evidence>
<accession>A0A2T9YYA8</accession>
<evidence type="ECO:0008006" key="4">
    <source>
        <dbReference type="Google" id="ProtNLM"/>
    </source>
</evidence>
<dbReference type="OrthoDB" id="5547787at2759"/>
<gene>
    <name evidence="2" type="ORF">BB559_002081</name>
</gene>
<comment type="caution">
    <text evidence="2">The sequence shown here is derived from an EMBL/GenBank/DDBJ whole genome shotgun (WGS) entry which is preliminary data.</text>
</comment>
<feature type="transmembrane region" description="Helical" evidence="1">
    <location>
        <begin position="85"/>
        <end position="112"/>
    </location>
</feature>
<proteinExistence type="predicted"/>
<evidence type="ECO:0000313" key="2">
    <source>
        <dbReference type="EMBL" id="PVU97331.1"/>
    </source>
</evidence>
<dbReference type="Proteomes" id="UP000245699">
    <property type="component" value="Unassembled WGS sequence"/>
</dbReference>
<evidence type="ECO:0000256" key="1">
    <source>
        <dbReference type="SAM" id="Phobius"/>
    </source>
</evidence>